<accession>X0WUT4</accession>
<reference evidence="1" key="1">
    <citation type="journal article" date="2014" name="Front. Microbiol.">
        <title>High frequency of phylogenetically diverse reductive dehalogenase-homologous genes in deep subseafloor sedimentary metagenomes.</title>
        <authorList>
            <person name="Kawai M."/>
            <person name="Futagami T."/>
            <person name="Toyoda A."/>
            <person name="Takaki Y."/>
            <person name="Nishi S."/>
            <person name="Hori S."/>
            <person name="Arai W."/>
            <person name="Tsubouchi T."/>
            <person name="Morono Y."/>
            <person name="Uchiyama I."/>
            <person name="Ito T."/>
            <person name="Fujiyama A."/>
            <person name="Inagaki F."/>
            <person name="Takami H."/>
        </authorList>
    </citation>
    <scope>NUCLEOTIDE SEQUENCE</scope>
    <source>
        <strain evidence="1">Expedition CK06-06</strain>
    </source>
</reference>
<evidence type="ECO:0000313" key="1">
    <source>
        <dbReference type="EMBL" id="GAG34420.1"/>
    </source>
</evidence>
<gene>
    <name evidence="1" type="ORF">S01H1_63295</name>
</gene>
<proteinExistence type="predicted"/>
<dbReference type="AlphaFoldDB" id="X0WUT4"/>
<sequence>MRRQSIAVLTAGIVLLAVFAPPVCAGITGNALDYPLGIAVDDSGNVYVTGDYSDNAFKITQGEVITEIIDSTGDGMGNTLDYPWGIAVDDSGNAYVTGSVSD</sequence>
<evidence type="ECO:0008006" key="2">
    <source>
        <dbReference type="Google" id="ProtNLM"/>
    </source>
</evidence>
<feature type="non-terminal residue" evidence="1">
    <location>
        <position position="102"/>
    </location>
</feature>
<dbReference type="EMBL" id="BARS01041638">
    <property type="protein sequence ID" value="GAG34420.1"/>
    <property type="molecule type" value="Genomic_DNA"/>
</dbReference>
<name>X0WUT4_9ZZZZ</name>
<dbReference type="SUPFAM" id="SSF63829">
    <property type="entry name" value="Calcium-dependent phosphotriesterase"/>
    <property type="match status" value="1"/>
</dbReference>
<dbReference type="Gene3D" id="2.120.10.30">
    <property type="entry name" value="TolB, C-terminal domain"/>
    <property type="match status" value="1"/>
</dbReference>
<protein>
    <recommendedName>
        <fullName evidence="2">SMP-30/Gluconolactonase/LRE-like region domain-containing protein</fullName>
    </recommendedName>
</protein>
<dbReference type="InterPro" id="IPR011042">
    <property type="entry name" value="6-blade_b-propeller_TolB-like"/>
</dbReference>
<dbReference type="InterPro" id="IPR010620">
    <property type="entry name" value="SBBP_repeat"/>
</dbReference>
<comment type="caution">
    <text evidence="1">The sequence shown here is derived from an EMBL/GenBank/DDBJ whole genome shotgun (WGS) entry which is preliminary data.</text>
</comment>
<dbReference type="Pfam" id="PF06739">
    <property type="entry name" value="SBBP"/>
    <property type="match status" value="2"/>
</dbReference>
<organism evidence="1">
    <name type="scientific">marine sediment metagenome</name>
    <dbReference type="NCBI Taxonomy" id="412755"/>
    <lineage>
        <taxon>unclassified sequences</taxon>
        <taxon>metagenomes</taxon>
        <taxon>ecological metagenomes</taxon>
    </lineage>
</organism>